<name>A0A3L6DDL8_MAIZE</name>
<dbReference type="Proteomes" id="UP000251960">
    <property type="component" value="Chromosome 9"/>
</dbReference>
<evidence type="ECO:0000256" key="1">
    <source>
        <dbReference type="SAM" id="MobiDB-lite"/>
    </source>
</evidence>
<evidence type="ECO:0008006" key="5">
    <source>
        <dbReference type="Google" id="ProtNLM"/>
    </source>
</evidence>
<organism evidence="3 4">
    <name type="scientific">Zea mays</name>
    <name type="common">Maize</name>
    <dbReference type="NCBI Taxonomy" id="4577"/>
    <lineage>
        <taxon>Eukaryota</taxon>
        <taxon>Viridiplantae</taxon>
        <taxon>Streptophyta</taxon>
        <taxon>Embryophyta</taxon>
        <taxon>Tracheophyta</taxon>
        <taxon>Spermatophyta</taxon>
        <taxon>Magnoliopsida</taxon>
        <taxon>Liliopsida</taxon>
        <taxon>Poales</taxon>
        <taxon>Poaceae</taxon>
        <taxon>PACMAD clade</taxon>
        <taxon>Panicoideae</taxon>
        <taxon>Andropogonodae</taxon>
        <taxon>Andropogoneae</taxon>
        <taxon>Tripsacinae</taxon>
        <taxon>Zea</taxon>
    </lineage>
</organism>
<evidence type="ECO:0000313" key="4">
    <source>
        <dbReference type="Proteomes" id="UP000251960"/>
    </source>
</evidence>
<dbReference type="AlphaFoldDB" id="A0A3L6DDL8"/>
<evidence type="ECO:0000313" key="3">
    <source>
        <dbReference type="EMBL" id="PWZ05631.1"/>
    </source>
</evidence>
<comment type="caution">
    <text evidence="3">The sequence shown here is derived from an EMBL/GenBank/DDBJ whole genome shotgun (WGS) entry which is preliminary data.</text>
</comment>
<feature type="chain" id="PRO_5018090134" description="Secreted protein" evidence="2">
    <location>
        <begin position="20"/>
        <end position="81"/>
    </location>
</feature>
<dbReference type="EMBL" id="NCVQ01000010">
    <property type="protein sequence ID" value="PWZ05631.1"/>
    <property type="molecule type" value="Genomic_DNA"/>
</dbReference>
<gene>
    <name evidence="3" type="ORF">Zm00014a_019182</name>
</gene>
<evidence type="ECO:0000256" key="2">
    <source>
        <dbReference type="SAM" id="SignalP"/>
    </source>
</evidence>
<accession>A0A3L6DDL8</accession>
<feature type="signal peptide" evidence="2">
    <location>
        <begin position="1"/>
        <end position="19"/>
    </location>
</feature>
<protein>
    <recommendedName>
        <fullName evidence="5">Secreted protein</fullName>
    </recommendedName>
</protein>
<reference evidence="3 4" key="1">
    <citation type="journal article" date="2018" name="Nat. Genet.">
        <title>Extensive intraspecific gene order and gene structural variations between Mo17 and other maize genomes.</title>
        <authorList>
            <person name="Sun S."/>
            <person name="Zhou Y."/>
            <person name="Chen J."/>
            <person name="Shi J."/>
            <person name="Zhao H."/>
            <person name="Zhao H."/>
            <person name="Song W."/>
            <person name="Zhang M."/>
            <person name="Cui Y."/>
            <person name="Dong X."/>
            <person name="Liu H."/>
            <person name="Ma X."/>
            <person name="Jiao Y."/>
            <person name="Wang B."/>
            <person name="Wei X."/>
            <person name="Stein J.C."/>
            <person name="Glaubitz J.C."/>
            <person name="Lu F."/>
            <person name="Yu G."/>
            <person name="Liang C."/>
            <person name="Fengler K."/>
            <person name="Li B."/>
            <person name="Rafalski A."/>
            <person name="Schnable P.S."/>
            <person name="Ware D.H."/>
            <person name="Buckler E.S."/>
            <person name="Lai J."/>
        </authorList>
    </citation>
    <scope>NUCLEOTIDE SEQUENCE [LARGE SCALE GENOMIC DNA]</scope>
    <source>
        <strain evidence="4">cv. Missouri 17</strain>
        <tissue evidence="3">Seedling</tissue>
    </source>
</reference>
<sequence length="81" mass="8117">MDGGDWVAGICLLLRLAEAAAPVPAAENSPETRGAGALWVPGATWAAGEVGEGAGNLPVGTGSGQGHRRGAARGEAARRWR</sequence>
<proteinExistence type="predicted"/>
<feature type="region of interest" description="Disordered" evidence="1">
    <location>
        <begin position="51"/>
        <end position="81"/>
    </location>
</feature>
<keyword evidence="2" id="KW-0732">Signal</keyword>